<accession>A0ABQ4DIP5</accession>
<dbReference type="PANTHER" id="PTHR22916:SF3">
    <property type="entry name" value="UDP-GLCNAC:BETAGAL BETA-1,3-N-ACETYLGLUCOSAMINYLTRANSFERASE-LIKE PROTEIN 1"/>
    <property type="match status" value="1"/>
</dbReference>
<evidence type="ECO:0000313" key="2">
    <source>
        <dbReference type="EMBL" id="GIG38796.1"/>
    </source>
</evidence>
<dbReference type="CDD" id="cd00761">
    <property type="entry name" value="Glyco_tranf_GTA_type"/>
    <property type="match status" value="1"/>
</dbReference>
<feature type="domain" description="Glycosyltransferase 2-like" evidence="1">
    <location>
        <begin position="6"/>
        <end position="48"/>
    </location>
</feature>
<sequence length="246" mass="26889">MGPGAGGNAARDAGIRAAAGNLIALLDDDDVWHDGRLETQLNAIRSAGLHDHDAWIASCSVQVSRSGQFVDVWPHDVYDEVRPLAEYLFARTAARGGTGFIQASTLLFPRWLALDVPFDAGLRFHQDVTWLLETVRQHSRLRILQIKAPLVVYRVGAASVSSAIRADASTEWALEYVSRHSRRALGDFLLTQPVYYARAGGNLPAALRAVRLGIRRGRPSASAVAYAFFTVGRIVVDRSFGHMARA</sequence>
<evidence type="ECO:0000313" key="3">
    <source>
        <dbReference type="Proteomes" id="UP000614741"/>
    </source>
</evidence>
<protein>
    <submittedName>
        <fullName evidence="2">Glycosyl transferase</fullName>
    </submittedName>
</protein>
<reference evidence="2 3" key="1">
    <citation type="submission" date="2021-01" db="EMBL/GenBank/DDBJ databases">
        <title>Whole genome shotgun sequence of Cellulomonas phragmiteti NBRC 110785.</title>
        <authorList>
            <person name="Komaki H."/>
            <person name="Tamura T."/>
        </authorList>
    </citation>
    <scope>NUCLEOTIDE SEQUENCE [LARGE SCALE GENOMIC DNA]</scope>
    <source>
        <strain evidence="2 3">NBRC 110785</strain>
    </source>
</reference>
<dbReference type="SUPFAM" id="SSF53448">
    <property type="entry name" value="Nucleotide-diphospho-sugar transferases"/>
    <property type="match status" value="1"/>
</dbReference>
<comment type="caution">
    <text evidence="2">The sequence shown here is derived from an EMBL/GenBank/DDBJ whole genome shotgun (WGS) entry which is preliminary data.</text>
</comment>
<dbReference type="InterPro" id="IPR001173">
    <property type="entry name" value="Glyco_trans_2-like"/>
</dbReference>
<dbReference type="Gene3D" id="3.90.550.10">
    <property type="entry name" value="Spore Coat Polysaccharide Biosynthesis Protein SpsA, Chain A"/>
    <property type="match status" value="1"/>
</dbReference>
<dbReference type="Proteomes" id="UP000614741">
    <property type="component" value="Unassembled WGS sequence"/>
</dbReference>
<dbReference type="InterPro" id="IPR029044">
    <property type="entry name" value="Nucleotide-diphossugar_trans"/>
</dbReference>
<gene>
    <name evidence="2" type="ORF">Cph01nite_05580</name>
</gene>
<name>A0ABQ4DIP5_9CELL</name>
<dbReference type="PANTHER" id="PTHR22916">
    <property type="entry name" value="GLYCOSYLTRANSFERASE"/>
    <property type="match status" value="1"/>
</dbReference>
<organism evidence="2 3">
    <name type="scientific">Cellulomonas phragmiteti</name>
    <dbReference type="NCBI Taxonomy" id="478780"/>
    <lineage>
        <taxon>Bacteria</taxon>
        <taxon>Bacillati</taxon>
        <taxon>Actinomycetota</taxon>
        <taxon>Actinomycetes</taxon>
        <taxon>Micrococcales</taxon>
        <taxon>Cellulomonadaceae</taxon>
        <taxon>Cellulomonas</taxon>
    </lineage>
</organism>
<proteinExistence type="predicted"/>
<keyword evidence="3" id="KW-1185">Reference proteome</keyword>
<dbReference type="Pfam" id="PF00535">
    <property type="entry name" value="Glycos_transf_2"/>
    <property type="match status" value="1"/>
</dbReference>
<keyword evidence="2" id="KW-0808">Transferase</keyword>
<evidence type="ECO:0000259" key="1">
    <source>
        <dbReference type="Pfam" id="PF00535"/>
    </source>
</evidence>
<dbReference type="EMBL" id="BONP01000002">
    <property type="protein sequence ID" value="GIG38796.1"/>
    <property type="molecule type" value="Genomic_DNA"/>
</dbReference>
<dbReference type="GO" id="GO:0016740">
    <property type="term" value="F:transferase activity"/>
    <property type="evidence" value="ECO:0007669"/>
    <property type="project" value="UniProtKB-KW"/>
</dbReference>